<dbReference type="EMBL" id="GBXM01039434">
    <property type="protein sequence ID" value="JAH69143.1"/>
    <property type="molecule type" value="Transcribed_RNA"/>
</dbReference>
<organism evidence="1">
    <name type="scientific">Anguilla anguilla</name>
    <name type="common">European freshwater eel</name>
    <name type="synonym">Muraena anguilla</name>
    <dbReference type="NCBI Taxonomy" id="7936"/>
    <lineage>
        <taxon>Eukaryota</taxon>
        <taxon>Metazoa</taxon>
        <taxon>Chordata</taxon>
        <taxon>Craniata</taxon>
        <taxon>Vertebrata</taxon>
        <taxon>Euteleostomi</taxon>
        <taxon>Actinopterygii</taxon>
        <taxon>Neopterygii</taxon>
        <taxon>Teleostei</taxon>
        <taxon>Anguilliformes</taxon>
        <taxon>Anguillidae</taxon>
        <taxon>Anguilla</taxon>
    </lineage>
</organism>
<sequence>MKTFVFSHEITSVYSSKIHC</sequence>
<proteinExistence type="predicted"/>
<evidence type="ECO:0000313" key="1">
    <source>
        <dbReference type="EMBL" id="JAH69143.1"/>
    </source>
</evidence>
<reference evidence="1" key="1">
    <citation type="submission" date="2014-11" db="EMBL/GenBank/DDBJ databases">
        <authorList>
            <person name="Amaro Gonzalez C."/>
        </authorList>
    </citation>
    <scope>NUCLEOTIDE SEQUENCE</scope>
</reference>
<dbReference type="AlphaFoldDB" id="A0A0E9UVZ1"/>
<name>A0A0E9UVZ1_ANGAN</name>
<accession>A0A0E9UVZ1</accession>
<reference evidence="1" key="2">
    <citation type="journal article" date="2015" name="Fish Shellfish Immunol.">
        <title>Early steps in the European eel (Anguilla anguilla)-Vibrio vulnificus interaction in the gills: Role of the RtxA13 toxin.</title>
        <authorList>
            <person name="Callol A."/>
            <person name="Pajuelo D."/>
            <person name="Ebbesson L."/>
            <person name="Teles M."/>
            <person name="MacKenzie S."/>
            <person name="Amaro C."/>
        </authorList>
    </citation>
    <scope>NUCLEOTIDE SEQUENCE</scope>
</reference>
<protein>
    <submittedName>
        <fullName evidence="1">Uncharacterized protein</fullName>
    </submittedName>
</protein>